<proteinExistence type="predicted"/>
<dbReference type="Proteomes" id="UP000664081">
    <property type="component" value="Unassembled WGS sequence"/>
</dbReference>
<organism evidence="1 2">
    <name type="scientific">Staphylococcus nepalensis</name>
    <dbReference type="NCBI Taxonomy" id="214473"/>
    <lineage>
        <taxon>Bacteria</taxon>
        <taxon>Bacillati</taxon>
        <taxon>Bacillota</taxon>
        <taxon>Bacilli</taxon>
        <taxon>Bacillales</taxon>
        <taxon>Staphylococcaceae</taxon>
        <taxon>Staphylococcus</taxon>
    </lineage>
</organism>
<dbReference type="InterPro" id="IPR043519">
    <property type="entry name" value="NT_sf"/>
</dbReference>
<sequence>MQFDSNGNLNGGILNSTLKEVENHLVLNFPKSNTRKRNFNSLKKLIRLLQNEELIEGISKIWLDGSFCTTKTNPNDIDIVILTKPFQRQGDIIFNNGKLLREEFEALHLDLYFLPDFNVSEKHISAIISNSDQINNHKEFYELIRQYKLEYQAKYWMGQFGFDRLGNSKAIISIEGGGLND</sequence>
<dbReference type="InterPro" id="IPR053860">
    <property type="entry name" value="DUF6932"/>
</dbReference>
<protein>
    <recommendedName>
        <fullName evidence="3">Polymerase nucleotidyl transferase domain-containing protein</fullName>
    </recommendedName>
</protein>
<evidence type="ECO:0000313" key="2">
    <source>
        <dbReference type="Proteomes" id="UP000664081"/>
    </source>
</evidence>
<dbReference type="EMBL" id="JAFNLT010000004">
    <property type="protein sequence ID" value="MBO1226976.1"/>
    <property type="molecule type" value="Genomic_DNA"/>
</dbReference>
<evidence type="ECO:0000313" key="1">
    <source>
        <dbReference type="EMBL" id="MBO1226976.1"/>
    </source>
</evidence>
<gene>
    <name evidence="1" type="ORF">J3T88_06505</name>
</gene>
<comment type="caution">
    <text evidence="1">The sequence shown here is derived from an EMBL/GenBank/DDBJ whole genome shotgun (WGS) entry which is preliminary data.</text>
</comment>
<accession>A0ABS3L2R4</accession>
<evidence type="ECO:0008006" key="3">
    <source>
        <dbReference type="Google" id="ProtNLM"/>
    </source>
</evidence>
<name>A0ABS3L2R4_9STAP</name>
<dbReference type="Pfam" id="PF22014">
    <property type="entry name" value="DUF6932"/>
    <property type="match status" value="1"/>
</dbReference>
<reference evidence="1 2" key="1">
    <citation type="submission" date="2021-03" db="EMBL/GenBank/DDBJ databases">
        <title>Staphylococci and Mammaliicocci in bats.</title>
        <authorList>
            <person name="Fountain K."/>
        </authorList>
    </citation>
    <scope>NUCLEOTIDE SEQUENCE [LARGE SCALE GENOMIC DNA]</scope>
    <source>
        <strain evidence="1 2">18_1_E_SW</strain>
    </source>
</reference>
<dbReference type="SUPFAM" id="SSF81301">
    <property type="entry name" value="Nucleotidyltransferase"/>
    <property type="match status" value="1"/>
</dbReference>
<keyword evidence="2" id="KW-1185">Reference proteome</keyword>
<dbReference type="RefSeq" id="WP_207572608.1">
    <property type="nucleotide sequence ID" value="NZ_JAFNLQ010000014.1"/>
</dbReference>